<keyword evidence="9 14" id="KW-0675">Receptor</keyword>
<dbReference type="PROSITE" id="PS50262">
    <property type="entry name" value="G_PROTEIN_RECEP_F1_2"/>
    <property type="match status" value="2"/>
</dbReference>
<feature type="transmembrane region" description="Helical" evidence="12">
    <location>
        <begin position="54"/>
        <end position="75"/>
    </location>
</feature>
<dbReference type="GO" id="GO:0005886">
    <property type="term" value="C:plasma membrane"/>
    <property type="evidence" value="ECO:0007669"/>
    <property type="project" value="UniProtKB-SubCell"/>
</dbReference>
<evidence type="ECO:0000256" key="12">
    <source>
        <dbReference type="SAM" id="Phobius"/>
    </source>
</evidence>
<evidence type="ECO:0000313" key="15">
    <source>
        <dbReference type="Proteomes" id="UP000289886"/>
    </source>
</evidence>
<feature type="transmembrane region" description="Helical" evidence="12">
    <location>
        <begin position="167"/>
        <end position="184"/>
    </location>
</feature>
<dbReference type="PANTHER" id="PTHR24241:SF69">
    <property type="entry name" value="GONADOTROPIN-RELEASING HORMONE II RECEPTOR-RELATED"/>
    <property type="match status" value="1"/>
</dbReference>
<dbReference type="Proteomes" id="UP000289886">
    <property type="component" value="Unassembled WGS sequence"/>
</dbReference>
<dbReference type="InterPro" id="IPR001658">
    <property type="entry name" value="GphnRH_fam_rcpt"/>
</dbReference>
<feature type="domain" description="G-protein coupled receptors family 1 profile" evidence="13">
    <location>
        <begin position="67"/>
        <end position="182"/>
    </location>
</feature>
<evidence type="ECO:0000256" key="2">
    <source>
        <dbReference type="ARBA" id="ARBA00022475"/>
    </source>
</evidence>
<evidence type="ECO:0000256" key="1">
    <source>
        <dbReference type="ARBA" id="ARBA00004651"/>
    </source>
</evidence>
<dbReference type="InterPro" id="IPR000276">
    <property type="entry name" value="GPCR_Rhodpsn"/>
</dbReference>
<keyword evidence="2" id="KW-1003">Cell membrane</keyword>
<feature type="transmembrane region" description="Helical" evidence="12">
    <location>
        <begin position="381"/>
        <end position="401"/>
    </location>
</feature>
<evidence type="ECO:0000259" key="13">
    <source>
        <dbReference type="PROSITE" id="PS50262"/>
    </source>
</evidence>
<dbReference type="AlphaFoldDB" id="A0A444V5P5"/>
<protein>
    <recommendedName>
        <fullName evidence="11">Type II GnRH receptor</fullName>
    </recommendedName>
</protein>
<dbReference type="Pfam" id="PF00001">
    <property type="entry name" value="7tm_1"/>
    <property type="match status" value="2"/>
</dbReference>
<accession>A0A444V5P5</accession>
<feature type="transmembrane region" description="Helical" evidence="12">
    <location>
        <begin position="492"/>
        <end position="514"/>
    </location>
</feature>
<keyword evidence="7 12" id="KW-0472">Membrane</keyword>
<dbReference type="GO" id="GO:0032870">
    <property type="term" value="P:cellular response to hormone stimulus"/>
    <property type="evidence" value="ECO:0007669"/>
    <property type="project" value="TreeGrafter"/>
</dbReference>
<feature type="transmembrane region" description="Helical" evidence="12">
    <location>
        <begin position="340"/>
        <end position="360"/>
    </location>
</feature>
<evidence type="ECO:0000313" key="14">
    <source>
        <dbReference type="EMBL" id="RXM95736.1"/>
    </source>
</evidence>
<keyword evidence="15" id="KW-1185">Reference proteome</keyword>
<reference evidence="14 15" key="1">
    <citation type="submission" date="2019-01" db="EMBL/GenBank/DDBJ databases">
        <title>Draft Genome and Complete Hox-Cluster Characterization of the Sterlet Sturgeon (Acipenser ruthenus).</title>
        <authorList>
            <person name="Wei Q."/>
        </authorList>
    </citation>
    <scope>NUCLEOTIDE SEQUENCE [LARGE SCALE GENOMIC DNA]</scope>
    <source>
        <strain evidence="14">WHYD16114868_AA</strain>
        <tissue evidence="14">Blood</tissue>
    </source>
</reference>
<evidence type="ECO:0000256" key="9">
    <source>
        <dbReference type="ARBA" id="ARBA00023170"/>
    </source>
</evidence>
<feature type="transmembrane region" description="Helical" evidence="12">
    <location>
        <begin position="526"/>
        <end position="549"/>
    </location>
</feature>
<dbReference type="SUPFAM" id="SSF81321">
    <property type="entry name" value="Family A G protein-coupled receptor-like"/>
    <property type="match status" value="2"/>
</dbReference>
<evidence type="ECO:0000256" key="7">
    <source>
        <dbReference type="ARBA" id="ARBA00023136"/>
    </source>
</evidence>
<keyword evidence="10" id="KW-0807">Transducer</keyword>
<comment type="caution">
    <text evidence="14">The sequence shown here is derived from an EMBL/GenBank/DDBJ whole genome shotgun (WGS) entry which is preliminary data.</text>
</comment>
<evidence type="ECO:0000256" key="5">
    <source>
        <dbReference type="ARBA" id="ARBA00022989"/>
    </source>
</evidence>
<evidence type="ECO:0000256" key="4">
    <source>
        <dbReference type="ARBA" id="ARBA00022692"/>
    </source>
</evidence>
<dbReference type="FunFam" id="1.20.1070.10:FF:000199">
    <property type="entry name" value="Gonadotropin-releasing hormone II receptor"/>
    <property type="match status" value="1"/>
</dbReference>
<feature type="transmembrane region" description="Helical" evidence="12">
    <location>
        <begin position="87"/>
        <end position="106"/>
    </location>
</feature>
<dbReference type="InterPro" id="IPR017452">
    <property type="entry name" value="GPCR_Rhodpsn_7TM"/>
</dbReference>
<evidence type="ECO:0000256" key="8">
    <source>
        <dbReference type="ARBA" id="ARBA00023157"/>
    </source>
</evidence>
<keyword evidence="4 12" id="KW-0812">Transmembrane</keyword>
<feature type="transmembrane region" description="Helical" evidence="12">
    <location>
        <begin position="268"/>
        <end position="289"/>
    </location>
</feature>
<gene>
    <name evidence="14" type="ORF">EOD39_16523</name>
</gene>
<feature type="transmembrane region" description="Helical" evidence="12">
    <location>
        <begin position="301"/>
        <end position="320"/>
    </location>
</feature>
<dbReference type="GO" id="GO:0042277">
    <property type="term" value="F:peptide binding"/>
    <property type="evidence" value="ECO:0007669"/>
    <property type="project" value="TreeGrafter"/>
</dbReference>
<keyword evidence="5 12" id="KW-1133">Transmembrane helix</keyword>
<dbReference type="PRINTS" id="PR00529">
    <property type="entry name" value="GNADOTRPHINR"/>
</dbReference>
<dbReference type="Gene3D" id="1.20.1070.10">
    <property type="entry name" value="Rhodopsin 7-helix transmembrane proteins"/>
    <property type="match status" value="2"/>
</dbReference>
<feature type="transmembrane region" description="Helical" evidence="12">
    <location>
        <begin position="432"/>
        <end position="455"/>
    </location>
</feature>
<evidence type="ECO:0000256" key="11">
    <source>
        <dbReference type="ARBA" id="ARBA00082552"/>
    </source>
</evidence>
<keyword evidence="6" id="KW-0297">G-protein coupled receptor</keyword>
<evidence type="ECO:0000256" key="6">
    <source>
        <dbReference type="ARBA" id="ARBA00023040"/>
    </source>
</evidence>
<comment type="subcellular location">
    <subcellularLocation>
        <location evidence="1">Cell membrane</location>
        <topology evidence="1">Multi-pass membrane protein</topology>
    </subcellularLocation>
</comment>
<feature type="transmembrane region" description="Helical" evidence="12">
    <location>
        <begin position="126"/>
        <end position="146"/>
    </location>
</feature>
<keyword evidence="8" id="KW-1015">Disulfide bond</keyword>
<sequence>MNLSNNLYKNDNAGVYRSVVVQQNLTKYPNSWTQYSNGSADQLPTFSTAAKTRVAITCVIFLVSAFCNLAVLWSASTNNKRKSHVRILIINLTAADLLVTFVVMPLDAIWNVTVQWLAGDVACRILMFLKLVAMYACAFVTVVISLDRQSAILNPLAINEAKKKNKMMLSVAWTMSVLLSVPQWRCQCGPLETRRAVLLKVSHVAPDHVNLPRDMNLSDNLYKNDNAEVYRSVVVQQNLTKYPNSWTQYSNGSADQLPTFSTAAKTRVAITCVIFLVSAFCNLAVLWSASTNNKRKSHVRILIINLTAADLLVTFVVMPLDAIWNVTVQWLAGDVACRILMFLKLVAMYACAFVTVVISLDRQSAILNPLAINEAKKKNKMMLSVAWTMSVLLSVPQMFIFHTVTITVPQNFTQCTTRGSFEEQWQETTYNMFTFACLFLLPLVIMILCYSRILIEISKQMTKGNISSKEVHLRRSKNNIPKARMRTLKMSIVIVTSFIVCWTPYYLLGLWYWFSPDVLEETVSQSLSHMLFLFGLFSTCLDPITYGLFTIHFTSLKRYCCSTNITAESEANSTKTGSFRCSAASLRMKRLTVDAHEMQGSSGARNKPERKTRYYSNGNSYLAVYKEGTNDRTHS</sequence>
<dbReference type="GO" id="GO:0016500">
    <property type="term" value="F:protein-hormone receptor activity"/>
    <property type="evidence" value="ECO:0007669"/>
    <property type="project" value="InterPro"/>
</dbReference>
<dbReference type="GO" id="GO:0004930">
    <property type="term" value="F:G protein-coupled receptor activity"/>
    <property type="evidence" value="ECO:0007669"/>
    <property type="project" value="UniProtKB-KW"/>
</dbReference>
<dbReference type="CDD" id="cd15383">
    <property type="entry name" value="7tmA_GnRHR_vertebrate"/>
    <property type="match status" value="1"/>
</dbReference>
<organism evidence="14 15">
    <name type="scientific">Acipenser ruthenus</name>
    <name type="common">Sterlet sturgeon</name>
    <dbReference type="NCBI Taxonomy" id="7906"/>
    <lineage>
        <taxon>Eukaryota</taxon>
        <taxon>Metazoa</taxon>
        <taxon>Chordata</taxon>
        <taxon>Craniata</taxon>
        <taxon>Vertebrata</taxon>
        <taxon>Euteleostomi</taxon>
        <taxon>Actinopterygii</taxon>
        <taxon>Chondrostei</taxon>
        <taxon>Acipenseriformes</taxon>
        <taxon>Acipenseridae</taxon>
        <taxon>Acipenser</taxon>
    </lineage>
</organism>
<dbReference type="PANTHER" id="PTHR24241">
    <property type="entry name" value="NEUROPEPTIDE RECEPTOR-RELATED G-PROTEIN COUPLED RECEPTOR"/>
    <property type="match status" value="1"/>
</dbReference>
<evidence type="ECO:0000256" key="3">
    <source>
        <dbReference type="ARBA" id="ARBA00022553"/>
    </source>
</evidence>
<evidence type="ECO:0000256" key="10">
    <source>
        <dbReference type="ARBA" id="ARBA00023224"/>
    </source>
</evidence>
<proteinExistence type="predicted"/>
<keyword evidence="3" id="KW-0597">Phosphoprotein</keyword>
<feature type="domain" description="G-protein coupled receptors family 1 profile" evidence="13">
    <location>
        <begin position="281"/>
        <end position="546"/>
    </location>
</feature>
<name>A0A444V5P5_ACIRT</name>
<dbReference type="EMBL" id="SCEB01002132">
    <property type="protein sequence ID" value="RXM95736.1"/>
    <property type="molecule type" value="Genomic_DNA"/>
</dbReference>
<dbReference type="PRINTS" id="PR00237">
    <property type="entry name" value="GPCRRHODOPSN"/>
</dbReference>